<dbReference type="RefSeq" id="WP_238329579.1">
    <property type="nucleotide sequence ID" value="NZ_BAAAIL010000003.1"/>
</dbReference>
<feature type="transmembrane region" description="Helical" evidence="6">
    <location>
        <begin position="214"/>
        <end position="234"/>
    </location>
</feature>
<dbReference type="EMBL" id="VFPU01000001">
    <property type="protein sequence ID" value="TQM96427.1"/>
    <property type="molecule type" value="Genomic_DNA"/>
</dbReference>
<keyword evidence="5 6" id="KW-0472">Membrane</keyword>
<dbReference type="InterPro" id="IPR042094">
    <property type="entry name" value="T2SS_GspF_sf"/>
</dbReference>
<evidence type="ECO:0000256" key="4">
    <source>
        <dbReference type="ARBA" id="ARBA00022989"/>
    </source>
</evidence>
<dbReference type="Pfam" id="PF00482">
    <property type="entry name" value="T2SSF"/>
    <property type="match status" value="1"/>
</dbReference>
<keyword evidence="9" id="KW-1185">Reference proteome</keyword>
<feature type="transmembrane region" description="Helical" evidence="6">
    <location>
        <begin position="183"/>
        <end position="202"/>
    </location>
</feature>
<keyword evidence="4 6" id="KW-1133">Transmembrane helix</keyword>
<evidence type="ECO:0000256" key="3">
    <source>
        <dbReference type="ARBA" id="ARBA00022692"/>
    </source>
</evidence>
<evidence type="ECO:0000313" key="8">
    <source>
        <dbReference type="EMBL" id="TQM96427.1"/>
    </source>
</evidence>
<feature type="domain" description="Type II secretion system protein GspF" evidence="7">
    <location>
        <begin position="75"/>
        <end position="199"/>
    </location>
</feature>
<evidence type="ECO:0000256" key="1">
    <source>
        <dbReference type="ARBA" id="ARBA00004651"/>
    </source>
</evidence>
<feature type="transmembrane region" description="Helical" evidence="6">
    <location>
        <begin position="38"/>
        <end position="58"/>
    </location>
</feature>
<keyword evidence="3 6" id="KW-0812">Transmembrane</keyword>
<reference evidence="8 9" key="1">
    <citation type="submission" date="2019-06" db="EMBL/GenBank/DDBJ databases">
        <title>Sequencing the genomes of 1000 actinobacteria strains.</title>
        <authorList>
            <person name="Klenk H.-P."/>
        </authorList>
    </citation>
    <scope>NUCLEOTIDE SEQUENCE [LARGE SCALE GENOMIC DNA]</scope>
    <source>
        <strain evidence="8 9">DSM 12362</strain>
    </source>
</reference>
<comment type="caution">
    <text evidence="8">The sequence shown here is derived from an EMBL/GenBank/DDBJ whole genome shotgun (WGS) entry which is preliminary data.</text>
</comment>
<dbReference type="GO" id="GO:0005886">
    <property type="term" value="C:plasma membrane"/>
    <property type="evidence" value="ECO:0007669"/>
    <property type="project" value="UniProtKB-SubCell"/>
</dbReference>
<comment type="subcellular location">
    <subcellularLocation>
        <location evidence="1">Cell membrane</location>
        <topology evidence="1">Multi-pass membrane protein</topology>
    </subcellularLocation>
</comment>
<dbReference type="InterPro" id="IPR018076">
    <property type="entry name" value="T2SS_GspF_dom"/>
</dbReference>
<keyword evidence="2" id="KW-1003">Cell membrane</keyword>
<accession>A0A543KMW7</accession>
<name>A0A543KMW7_9MICO</name>
<dbReference type="PANTHER" id="PTHR35007">
    <property type="entry name" value="INTEGRAL MEMBRANE PROTEIN-RELATED"/>
    <property type="match status" value="1"/>
</dbReference>
<dbReference type="AlphaFoldDB" id="A0A543KMW7"/>
<evidence type="ECO:0000313" key="9">
    <source>
        <dbReference type="Proteomes" id="UP000315133"/>
    </source>
</evidence>
<organism evidence="8 9">
    <name type="scientific">Ornithinimicrobium humiphilum</name>
    <dbReference type="NCBI Taxonomy" id="125288"/>
    <lineage>
        <taxon>Bacteria</taxon>
        <taxon>Bacillati</taxon>
        <taxon>Actinomycetota</taxon>
        <taxon>Actinomycetes</taxon>
        <taxon>Micrococcales</taxon>
        <taxon>Ornithinimicrobiaceae</taxon>
        <taxon>Ornithinimicrobium</taxon>
    </lineage>
</organism>
<feature type="transmembrane region" description="Helical" evidence="6">
    <location>
        <begin position="12"/>
        <end position="32"/>
    </location>
</feature>
<gene>
    <name evidence="8" type="ORF">FB476_1295</name>
</gene>
<dbReference type="Gene3D" id="1.20.81.30">
    <property type="entry name" value="Type II secretion system (T2SS), domain F"/>
    <property type="match status" value="1"/>
</dbReference>
<dbReference type="Proteomes" id="UP000315133">
    <property type="component" value="Unassembled WGS sequence"/>
</dbReference>
<evidence type="ECO:0000259" key="7">
    <source>
        <dbReference type="Pfam" id="PF00482"/>
    </source>
</evidence>
<dbReference type="PANTHER" id="PTHR35007:SF1">
    <property type="entry name" value="PILUS ASSEMBLY PROTEIN"/>
    <property type="match status" value="1"/>
</dbReference>
<evidence type="ECO:0000256" key="5">
    <source>
        <dbReference type="ARBA" id="ARBA00023136"/>
    </source>
</evidence>
<proteinExistence type="predicted"/>
<evidence type="ECO:0000256" key="2">
    <source>
        <dbReference type="ARBA" id="ARBA00022475"/>
    </source>
</evidence>
<sequence length="242" mass="26219">MSQRLELAGIRRTVPEFTLLVGAAMLAGAALGAALSGVILAVMMGALVLMGSIVYVSVQISRRRSAFADQLDDLVQLLGSNLRAGHSVLQAMDSLARELDDPAASEIARVVNQVRVGRDFGGVLEDAAERMESDDFRWIAQAIAIQRQVGGNLAEVMDTVGETIRERNAIRRQVRSLSAEGKLSAYILVGLPIAVALILQIINPGYMTILTESLFGWFMIVTAVTMLALGSFWMSRIIKIKF</sequence>
<protein>
    <submittedName>
        <fullName evidence="8">Tight adherence protein B</fullName>
    </submittedName>
</protein>
<evidence type="ECO:0000256" key="6">
    <source>
        <dbReference type="SAM" id="Phobius"/>
    </source>
</evidence>